<organism evidence="3 4">
    <name type="scientific">Eisenbergiella tayi</name>
    <dbReference type="NCBI Taxonomy" id="1432052"/>
    <lineage>
        <taxon>Bacteria</taxon>
        <taxon>Bacillati</taxon>
        <taxon>Bacillota</taxon>
        <taxon>Clostridia</taxon>
        <taxon>Lachnospirales</taxon>
        <taxon>Lachnospiraceae</taxon>
        <taxon>Eisenbergiella</taxon>
    </lineage>
</organism>
<reference evidence="3 4" key="1">
    <citation type="submission" date="2016-08" db="EMBL/GenBank/DDBJ databases">
        <authorList>
            <person name="Seilhamer J.J."/>
        </authorList>
    </citation>
    <scope>NUCLEOTIDE SEQUENCE [LARGE SCALE GENOMIC DNA]</scope>
    <source>
        <strain evidence="3 4">NML150140-1</strain>
    </source>
</reference>
<evidence type="ECO:0000256" key="1">
    <source>
        <dbReference type="SAM" id="Phobius"/>
    </source>
</evidence>
<evidence type="ECO:0000313" key="4">
    <source>
        <dbReference type="Proteomes" id="UP000094271"/>
    </source>
</evidence>
<keyword evidence="1" id="KW-1133">Transmembrane helix</keyword>
<proteinExistence type="predicted"/>
<keyword evidence="1" id="KW-0812">Transmembrane</keyword>
<name>A0A1E3U4R6_9FIRM</name>
<evidence type="ECO:0000259" key="2">
    <source>
        <dbReference type="Pfam" id="PF13490"/>
    </source>
</evidence>
<dbReference type="AlphaFoldDB" id="A0A1E3U4R6"/>
<evidence type="ECO:0000313" key="3">
    <source>
        <dbReference type="EMBL" id="ODR29530.1"/>
    </source>
</evidence>
<gene>
    <name evidence="3" type="ORF">BEI59_37250</name>
</gene>
<keyword evidence="1" id="KW-0472">Membrane</keyword>
<comment type="caution">
    <text evidence="3">The sequence shown here is derived from an EMBL/GenBank/DDBJ whole genome shotgun (WGS) entry which is preliminary data.</text>
</comment>
<dbReference type="RefSeq" id="WP_006573567.1">
    <property type="nucleotide sequence ID" value="NZ_MEHA01000076.1"/>
</dbReference>
<dbReference type="OrthoDB" id="6194834at2"/>
<dbReference type="Pfam" id="PF13490">
    <property type="entry name" value="zf-HC2"/>
    <property type="match status" value="1"/>
</dbReference>
<dbReference type="Proteomes" id="UP000094271">
    <property type="component" value="Unassembled WGS sequence"/>
</dbReference>
<dbReference type="InterPro" id="IPR027383">
    <property type="entry name" value="Znf_put"/>
</dbReference>
<dbReference type="EMBL" id="MEHA01000076">
    <property type="protein sequence ID" value="ODR29530.1"/>
    <property type="molecule type" value="Genomic_DNA"/>
</dbReference>
<feature type="transmembrane region" description="Helical" evidence="1">
    <location>
        <begin position="77"/>
        <end position="99"/>
    </location>
</feature>
<sequence length="234" mass="25996">MSKQCDIVRDILPLYVDGACSEASAEMVKEHLNACADCNAIYQKLLSHTNEDVLHEESESVIMRHEAKEKQRGKKKITIAVLVSIALCIIAIFAALFLLPINIAYEPVKIDFPFEVEDVESVEMYHYDEVPASAEKKVVVAENDIKTLYDKFKGLSLKDKTTEETAGAAVTSFRFNLSDGTSYDLIYACYGVKNGELKSAAGGFKYFTSADIGSYWNNLNTELEAIPINESELP</sequence>
<feature type="domain" description="Putative zinc-finger" evidence="2">
    <location>
        <begin position="5"/>
        <end position="38"/>
    </location>
</feature>
<accession>A0A1E3U4R6</accession>
<protein>
    <recommendedName>
        <fullName evidence="2">Putative zinc-finger domain-containing protein</fullName>
    </recommendedName>
</protein>